<proteinExistence type="predicted"/>
<name>A0A1C4GQ20_RHOSG</name>
<dbReference type="EMBL" id="NOVD01000012">
    <property type="protein sequence ID" value="PCK25970.1"/>
    <property type="molecule type" value="Genomic_DNA"/>
</dbReference>
<accession>A0A8A9IJ85</accession>
<evidence type="ECO:0000313" key="2">
    <source>
        <dbReference type="Proteomes" id="UP000230886"/>
    </source>
</evidence>
<gene>
    <name evidence="1" type="ORF">CHR55_18495</name>
</gene>
<dbReference type="Proteomes" id="UP000230886">
    <property type="component" value="Unassembled WGS sequence"/>
</dbReference>
<dbReference type="AlphaFoldDB" id="A0A1C4GQ20"/>
<protein>
    <submittedName>
        <fullName evidence="1">HD domain-containing protein</fullName>
    </submittedName>
</protein>
<dbReference type="Gene3D" id="1.10.3210.10">
    <property type="entry name" value="Hypothetical protein af1432"/>
    <property type="match status" value="1"/>
</dbReference>
<reference evidence="1 2" key="1">
    <citation type="submission" date="2017-07" db="EMBL/GenBank/DDBJ databases">
        <title>Draft sequence of Rhodococcus enclensis 23b-28.</title>
        <authorList>
            <person name="Besaury L."/>
            <person name="Sancelme M."/>
            <person name="Amato P."/>
            <person name="Lallement A."/>
            <person name="Delort A.-M."/>
        </authorList>
    </citation>
    <scope>NUCLEOTIDE SEQUENCE [LARGE SCALE GENOMIC DNA]</scope>
    <source>
        <strain evidence="1 2">23b-28</strain>
    </source>
</reference>
<sequence>MILTSTCISGVNQGSIADLHQDIRRDASPTGRLFGMSNSDPIRSAFDQLPLKEMDAATLVFAIESAVDELAIPGETLRLAMEVATLAHLDQFRKNGIKSDEDPYIVHPLRNVLRLLRYGCSDVEILSATALHDTVEDRPHAVIALLGGQTADDMSASEAQERASTLIASRFGHRISELVEAVTNPIDYPCDNTTAGYQDHVIRAIADPAVFLVKFSDFVDNAGSVKYLSETDRLRLVTKYEPLVEHFKRTSLALGNGLHLPPSGLDAIAKHIATIERDFSNTVRPDIKNTRE</sequence>
<dbReference type="SUPFAM" id="SSF109604">
    <property type="entry name" value="HD-domain/PDEase-like"/>
    <property type="match status" value="1"/>
</dbReference>
<organism evidence="1 2">
    <name type="scientific">Rhodococcus qingshengii</name>
    <dbReference type="NCBI Taxonomy" id="334542"/>
    <lineage>
        <taxon>Bacteria</taxon>
        <taxon>Bacillati</taxon>
        <taxon>Actinomycetota</taxon>
        <taxon>Actinomycetes</taxon>
        <taxon>Mycobacteriales</taxon>
        <taxon>Nocardiaceae</taxon>
        <taxon>Rhodococcus</taxon>
        <taxon>Rhodococcus erythropolis group</taxon>
    </lineage>
</organism>
<evidence type="ECO:0000313" key="1">
    <source>
        <dbReference type="EMBL" id="PCK25970.1"/>
    </source>
</evidence>
<comment type="caution">
    <text evidence="1">The sequence shown here is derived from an EMBL/GenBank/DDBJ whole genome shotgun (WGS) entry which is preliminary data.</text>
</comment>
<accession>A0A1C4GQ20</accession>